<reference evidence="1" key="2">
    <citation type="submission" date="2020-09" db="EMBL/GenBank/DDBJ databases">
        <authorList>
            <person name="Sun Q."/>
            <person name="Zhou Y."/>
        </authorList>
    </citation>
    <scope>NUCLEOTIDE SEQUENCE</scope>
    <source>
        <strain evidence="1">CGMCC 1.3617</strain>
    </source>
</reference>
<dbReference type="SUPFAM" id="SSF48230">
    <property type="entry name" value="Chondroitin AC/alginate lyase"/>
    <property type="match status" value="1"/>
</dbReference>
<proteinExistence type="predicted"/>
<dbReference type="EMBL" id="BMKW01000007">
    <property type="protein sequence ID" value="GGJ20120.1"/>
    <property type="molecule type" value="Genomic_DNA"/>
</dbReference>
<evidence type="ECO:0000313" key="2">
    <source>
        <dbReference type="Proteomes" id="UP000661507"/>
    </source>
</evidence>
<evidence type="ECO:0008006" key="3">
    <source>
        <dbReference type="Google" id="ProtNLM"/>
    </source>
</evidence>
<name>A0A917KN95_9PROT</name>
<keyword evidence="2" id="KW-1185">Reference proteome</keyword>
<dbReference type="InterPro" id="IPR008929">
    <property type="entry name" value="Chondroitin_lyas"/>
</dbReference>
<evidence type="ECO:0000313" key="1">
    <source>
        <dbReference type="EMBL" id="GGJ20120.1"/>
    </source>
</evidence>
<comment type="caution">
    <text evidence="1">The sequence shown here is derived from an EMBL/GenBank/DDBJ whole genome shotgun (WGS) entry which is preliminary data.</text>
</comment>
<accession>A0A917KN95</accession>
<dbReference type="Proteomes" id="UP000661507">
    <property type="component" value="Unassembled WGS sequence"/>
</dbReference>
<dbReference type="AlphaFoldDB" id="A0A917KN95"/>
<sequence>MGQEILPASQLRLAGTLNSDPAHRAAGRVKATFPTLLNLALAARLGPDDVRGPAFAKVSRILLAWSGAYRPSGNPIDERFFLLLFLAADLVLPVMPGTARLVLRSWLRDFVAAGDRFYARRPANDLARQNNWMAARLLVRALAGTIAGNDTTQMQTRRLLFTFGQVNFERDADGRLDGRTFDFRQRDALTYHVVDLDFLLKILSFVPGVVDAELRAHIRRGLLFCKPYVLGEKEHIEFLRTTVSFDVKRREQDPSNTDFQNRPWQPARAWPLLRLAALSFPEITSWTGPVRADAGTELLVALISKQAALDQRR</sequence>
<reference evidence="1" key="1">
    <citation type="journal article" date="2014" name="Int. J. Syst. Evol. Microbiol.">
        <title>Complete genome sequence of Corynebacterium casei LMG S-19264T (=DSM 44701T), isolated from a smear-ripened cheese.</title>
        <authorList>
            <consortium name="US DOE Joint Genome Institute (JGI-PGF)"/>
            <person name="Walter F."/>
            <person name="Albersmeier A."/>
            <person name="Kalinowski J."/>
            <person name="Ruckert C."/>
        </authorList>
    </citation>
    <scope>NUCLEOTIDE SEQUENCE</scope>
    <source>
        <strain evidence="1">CGMCC 1.3617</strain>
    </source>
</reference>
<dbReference type="Gene3D" id="1.50.10.100">
    <property type="entry name" value="Chondroitin AC/alginate lyase"/>
    <property type="match status" value="1"/>
</dbReference>
<protein>
    <recommendedName>
        <fullName evidence="3">Alginate lyase domain-containing protein</fullName>
    </recommendedName>
</protein>
<organism evidence="1 2">
    <name type="scientific">Neoroseomonas lacus</name>
    <dbReference type="NCBI Taxonomy" id="287609"/>
    <lineage>
        <taxon>Bacteria</taxon>
        <taxon>Pseudomonadati</taxon>
        <taxon>Pseudomonadota</taxon>
        <taxon>Alphaproteobacteria</taxon>
        <taxon>Acetobacterales</taxon>
        <taxon>Acetobacteraceae</taxon>
        <taxon>Neoroseomonas</taxon>
    </lineage>
</organism>
<gene>
    <name evidence="1" type="ORF">GCM10011320_29300</name>
</gene>